<evidence type="ECO:0000259" key="3">
    <source>
        <dbReference type="Pfam" id="PF02678"/>
    </source>
</evidence>
<dbReference type="AlphaFoldDB" id="A0A6L7EWY1"/>
<name>A0A6L7EWY1_9ACTN</name>
<sequence>MAVEIRRGSDRFAEREVGRRTLHAFSFGARYDADHVRFGPMVCHDEHLLGRGRGFEPHEHAGLVIVSHVLSGALEHTGPDGSGGSVVLEAGQTGLFRTGSSVTHAEVAAAPQTRFVQVWLAPDDPAALPGEPSYDVVATPVEPLPGARFEVVTLDDGDTFRTPVAPRVHVFVGRGALLRSSLAEPLHDGDAFLFTDEPAHDLVAGVPTTLLVWTFI</sequence>
<organism evidence="4 5">
    <name type="scientific">Nocardioides flavescens</name>
    <dbReference type="NCBI Taxonomy" id="2691959"/>
    <lineage>
        <taxon>Bacteria</taxon>
        <taxon>Bacillati</taxon>
        <taxon>Actinomycetota</taxon>
        <taxon>Actinomycetes</taxon>
        <taxon>Propionibacteriales</taxon>
        <taxon>Nocardioidaceae</taxon>
        <taxon>Nocardioides</taxon>
    </lineage>
</organism>
<evidence type="ECO:0000313" key="4">
    <source>
        <dbReference type="EMBL" id="MXG91280.1"/>
    </source>
</evidence>
<dbReference type="InterPro" id="IPR003829">
    <property type="entry name" value="Pirin_N_dom"/>
</dbReference>
<dbReference type="InterPro" id="IPR014710">
    <property type="entry name" value="RmlC-like_jellyroll"/>
</dbReference>
<dbReference type="SUPFAM" id="SSF51182">
    <property type="entry name" value="RmlC-like cupins"/>
    <property type="match status" value="1"/>
</dbReference>
<evidence type="ECO:0000256" key="2">
    <source>
        <dbReference type="RuleBase" id="RU003457"/>
    </source>
</evidence>
<proteinExistence type="inferred from homology"/>
<dbReference type="Pfam" id="PF02678">
    <property type="entry name" value="Pirin"/>
    <property type="match status" value="1"/>
</dbReference>
<feature type="domain" description="Pirin N-terminal" evidence="3">
    <location>
        <begin position="17"/>
        <end position="120"/>
    </location>
</feature>
<comment type="caution">
    <text evidence="4">The sequence shown here is derived from an EMBL/GenBank/DDBJ whole genome shotgun (WGS) entry which is preliminary data.</text>
</comment>
<reference evidence="4 5" key="1">
    <citation type="submission" date="2019-12" db="EMBL/GenBank/DDBJ databases">
        <authorList>
            <person name="Kun Z."/>
        </authorList>
    </citation>
    <scope>NUCLEOTIDE SEQUENCE [LARGE SCALE GENOMIC DNA]</scope>
    <source>
        <strain evidence="4 5">YIM 123512</strain>
    </source>
</reference>
<gene>
    <name evidence="4" type="ORF">GRQ65_17165</name>
</gene>
<comment type="similarity">
    <text evidence="1 2">Belongs to the pirin family.</text>
</comment>
<dbReference type="EMBL" id="WUEK01000011">
    <property type="protein sequence ID" value="MXG91280.1"/>
    <property type="molecule type" value="Genomic_DNA"/>
</dbReference>
<dbReference type="PANTHER" id="PTHR43212">
    <property type="entry name" value="QUERCETIN 2,3-DIOXYGENASE"/>
    <property type="match status" value="1"/>
</dbReference>
<protein>
    <recommendedName>
        <fullName evidence="3">Pirin N-terminal domain-containing protein</fullName>
    </recommendedName>
</protein>
<evidence type="ECO:0000313" key="5">
    <source>
        <dbReference type="Proteomes" id="UP000473325"/>
    </source>
</evidence>
<accession>A0A6L7EWY1</accession>
<dbReference type="PANTHER" id="PTHR43212:SF3">
    <property type="entry name" value="QUERCETIN 2,3-DIOXYGENASE"/>
    <property type="match status" value="1"/>
</dbReference>
<dbReference type="Proteomes" id="UP000473325">
    <property type="component" value="Unassembled WGS sequence"/>
</dbReference>
<evidence type="ECO:0000256" key="1">
    <source>
        <dbReference type="ARBA" id="ARBA00008416"/>
    </source>
</evidence>
<keyword evidence="5" id="KW-1185">Reference proteome</keyword>
<dbReference type="InterPro" id="IPR011051">
    <property type="entry name" value="RmlC_Cupin_sf"/>
</dbReference>
<dbReference type="RefSeq" id="WP_160879212.1">
    <property type="nucleotide sequence ID" value="NZ_WUEK01000011.1"/>
</dbReference>
<dbReference type="Gene3D" id="2.60.120.10">
    <property type="entry name" value="Jelly Rolls"/>
    <property type="match status" value="1"/>
</dbReference>
<dbReference type="InterPro" id="IPR012093">
    <property type="entry name" value="Pirin"/>
</dbReference>